<gene>
    <name evidence="9" type="ORF">EV385_6381</name>
</gene>
<comment type="similarity">
    <text evidence="4">Belongs to the methyl-accepting chemotaxis (MCP) protein family.</text>
</comment>
<dbReference type="Pfam" id="PF00015">
    <property type="entry name" value="MCPsignal"/>
    <property type="match status" value="1"/>
</dbReference>
<dbReference type="EMBL" id="SHKY01000001">
    <property type="protein sequence ID" value="RZU54430.1"/>
    <property type="molecule type" value="Genomic_DNA"/>
</dbReference>
<feature type="transmembrane region" description="Helical" evidence="6">
    <location>
        <begin position="188"/>
        <end position="209"/>
    </location>
</feature>
<dbReference type="Pfam" id="PF00672">
    <property type="entry name" value="HAMP"/>
    <property type="match status" value="1"/>
</dbReference>
<dbReference type="PROSITE" id="PS50885">
    <property type="entry name" value="HAMP"/>
    <property type="match status" value="1"/>
</dbReference>
<dbReference type="GO" id="GO:0006935">
    <property type="term" value="P:chemotaxis"/>
    <property type="evidence" value="ECO:0007669"/>
    <property type="project" value="InterPro"/>
</dbReference>
<dbReference type="SUPFAM" id="SSF58104">
    <property type="entry name" value="Methyl-accepting chemotaxis protein (MCP) signaling domain"/>
    <property type="match status" value="1"/>
</dbReference>
<keyword evidence="6" id="KW-0472">Membrane</keyword>
<dbReference type="SMART" id="SM00304">
    <property type="entry name" value="HAMP"/>
    <property type="match status" value="1"/>
</dbReference>
<accession>A0A4Q7ZT87</accession>
<evidence type="ECO:0000256" key="6">
    <source>
        <dbReference type="SAM" id="Phobius"/>
    </source>
</evidence>
<dbReference type="GO" id="GO:0004888">
    <property type="term" value="F:transmembrane signaling receptor activity"/>
    <property type="evidence" value="ECO:0007669"/>
    <property type="project" value="InterPro"/>
</dbReference>
<dbReference type="GO" id="GO:0016020">
    <property type="term" value="C:membrane"/>
    <property type="evidence" value="ECO:0007669"/>
    <property type="project" value="InterPro"/>
</dbReference>
<feature type="transmembrane region" description="Helical" evidence="6">
    <location>
        <begin position="20"/>
        <end position="42"/>
    </location>
</feature>
<keyword evidence="2 6" id="KW-1133">Transmembrane helix</keyword>
<proteinExistence type="inferred from homology"/>
<comment type="caution">
    <text evidence="9">The sequence shown here is derived from an EMBL/GenBank/DDBJ whole genome shotgun (WGS) entry which is preliminary data.</text>
</comment>
<evidence type="ECO:0000256" key="4">
    <source>
        <dbReference type="ARBA" id="ARBA00029447"/>
    </source>
</evidence>
<evidence type="ECO:0000259" key="7">
    <source>
        <dbReference type="PROSITE" id="PS50111"/>
    </source>
</evidence>
<dbReference type="PROSITE" id="PS50111">
    <property type="entry name" value="CHEMOTAXIS_TRANSDUC_2"/>
    <property type="match status" value="1"/>
</dbReference>
<evidence type="ECO:0000256" key="3">
    <source>
        <dbReference type="ARBA" id="ARBA00023224"/>
    </source>
</evidence>
<dbReference type="PRINTS" id="PR00260">
    <property type="entry name" value="CHEMTRNSDUCR"/>
</dbReference>
<name>A0A4Q7ZT87_9ACTN</name>
<dbReference type="SMART" id="SM00283">
    <property type="entry name" value="MA"/>
    <property type="match status" value="1"/>
</dbReference>
<dbReference type="AlphaFoldDB" id="A0A4Q7ZT87"/>
<feature type="domain" description="HAMP" evidence="8">
    <location>
        <begin position="210"/>
        <end position="262"/>
    </location>
</feature>
<keyword evidence="10" id="KW-1185">Reference proteome</keyword>
<evidence type="ECO:0000256" key="5">
    <source>
        <dbReference type="PROSITE-ProRule" id="PRU00284"/>
    </source>
</evidence>
<dbReference type="OrthoDB" id="1115140at2"/>
<evidence type="ECO:0000259" key="8">
    <source>
        <dbReference type="PROSITE" id="PS50885"/>
    </source>
</evidence>
<sequence>MAGLAGWVGNRKVSTKVLTVAAVAIAGTVVTGAVSLAGISGLQSTRTQELSRAVPYINELNSAALAAKAAANDERGYLIAGDTKFRDEALGRQKTVNVDLAGARSRGTASERATIDEIQKAMDAWFAALQAEFTTYESDHEAAVKAAFGPNRELRKTYETKLAAEISRANDALVAGKDFDATVRATRWSIGVVFAIAVALAVLLALFIARQIVAPLGRVSRVLQAVADGDLSHDPDVNQKDELGKMADMLRQAIGTLRQTVTELSEHSTTLGGAAQNLSDTSRHCVTDAQEGARQSAAVADSAATMSTNIHTVAAGAEEMGASIREIGQSATHAAGVAARAVEVTADTSTVIARLGESSTQIGNVVNVITSIAEQTNLLALNATIEAARAGDMGKGFAVVAGEVKDLAQETARATQDIGQRVAAIQEDTAGAVAAIAEISEIIGRISEFQTTIASAVEEQTVTTSEMTRNVTEAASAGGAVAQTIDDVAGAVGRINSRVDGASQAAGQLATMSADLRRIVDRFQL</sequence>
<protein>
    <submittedName>
        <fullName evidence="9">Methyl-accepting chemotaxis protein</fullName>
    </submittedName>
</protein>
<dbReference type="InterPro" id="IPR004090">
    <property type="entry name" value="Chemotax_Me-accpt_rcpt"/>
</dbReference>
<evidence type="ECO:0000256" key="1">
    <source>
        <dbReference type="ARBA" id="ARBA00022692"/>
    </source>
</evidence>
<dbReference type="CDD" id="cd06225">
    <property type="entry name" value="HAMP"/>
    <property type="match status" value="1"/>
</dbReference>
<evidence type="ECO:0000313" key="10">
    <source>
        <dbReference type="Proteomes" id="UP000292564"/>
    </source>
</evidence>
<dbReference type="GO" id="GO:0007165">
    <property type="term" value="P:signal transduction"/>
    <property type="evidence" value="ECO:0007669"/>
    <property type="project" value="UniProtKB-KW"/>
</dbReference>
<organism evidence="9 10">
    <name type="scientific">Krasilnikovia cinnamomea</name>
    <dbReference type="NCBI Taxonomy" id="349313"/>
    <lineage>
        <taxon>Bacteria</taxon>
        <taxon>Bacillati</taxon>
        <taxon>Actinomycetota</taxon>
        <taxon>Actinomycetes</taxon>
        <taxon>Micromonosporales</taxon>
        <taxon>Micromonosporaceae</taxon>
        <taxon>Krasilnikovia</taxon>
    </lineage>
</organism>
<dbReference type="InterPro" id="IPR004089">
    <property type="entry name" value="MCPsignal_dom"/>
</dbReference>
<feature type="domain" description="Methyl-accepting transducer" evidence="7">
    <location>
        <begin position="274"/>
        <end position="496"/>
    </location>
</feature>
<keyword evidence="1 6" id="KW-0812">Transmembrane</keyword>
<reference evidence="9 10" key="1">
    <citation type="submission" date="2019-02" db="EMBL/GenBank/DDBJ databases">
        <title>Sequencing the genomes of 1000 actinobacteria strains.</title>
        <authorList>
            <person name="Klenk H.-P."/>
        </authorList>
    </citation>
    <scope>NUCLEOTIDE SEQUENCE [LARGE SCALE GENOMIC DNA]</scope>
    <source>
        <strain evidence="9 10">DSM 45162</strain>
    </source>
</reference>
<dbReference type="PANTHER" id="PTHR32089">
    <property type="entry name" value="METHYL-ACCEPTING CHEMOTAXIS PROTEIN MCPB"/>
    <property type="match status" value="1"/>
</dbReference>
<dbReference type="PANTHER" id="PTHR32089:SF112">
    <property type="entry name" value="LYSOZYME-LIKE PROTEIN-RELATED"/>
    <property type="match status" value="1"/>
</dbReference>
<keyword evidence="3 5" id="KW-0807">Transducer</keyword>
<dbReference type="InterPro" id="IPR003660">
    <property type="entry name" value="HAMP_dom"/>
</dbReference>
<dbReference type="Proteomes" id="UP000292564">
    <property type="component" value="Unassembled WGS sequence"/>
</dbReference>
<evidence type="ECO:0000256" key="2">
    <source>
        <dbReference type="ARBA" id="ARBA00022989"/>
    </source>
</evidence>
<dbReference type="RefSeq" id="WP_130512782.1">
    <property type="nucleotide sequence ID" value="NZ_SHKY01000001.1"/>
</dbReference>
<evidence type="ECO:0000313" key="9">
    <source>
        <dbReference type="EMBL" id="RZU54430.1"/>
    </source>
</evidence>
<dbReference type="Gene3D" id="1.10.287.950">
    <property type="entry name" value="Methyl-accepting chemotaxis protein"/>
    <property type="match status" value="1"/>
</dbReference>